<evidence type="ECO:0000259" key="1">
    <source>
        <dbReference type="Pfam" id="PF01370"/>
    </source>
</evidence>
<accession>A0A2P7BGT4</accession>
<protein>
    <submittedName>
        <fullName evidence="2">Epimerase</fullName>
    </submittedName>
</protein>
<dbReference type="PANTHER" id="PTHR48079:SF6">
    <property type="entry name" value="NAD(P)-BINDING DOMAIN-CONTAINING PROTEIN-RELATED"/>
    <property type="match status" value="1"/>
</dbReference>
<dbReference type="Pfam" id="PF01370">
    <property type="entry name" value="Epimerase"/>
    <property type="match status" value="1"/>
</dbReference>
<dbReference type="GO" id="GO:0005737">
    <property type="term" value="C:cytoplasm"/>
    <property type="evidence" value="ECO:0007669"/>
    <property type="project" value="TreeGrafter"/>
</dbReference>
<gene>
    <name evidence="2" type="ORF">CU102_19355</name>
</gene>
<evidence type="ECO:0000313" key="3">
    <source>
        <dbReference type="Proteomes" id="UP000241444"/>
    </source>
</evidence>
<dbReference type="SUPFAM" id="SSF51735">
    <property type="entry name" value="NAD(P)-binding Rossmann-fold domains"/>
    <property type="match status" value="1"/>
</dbReference>
<dbReference type="RefSeq" id="WP_106712754.1">
    <property type="nucleotide sequence ID" value="NZ_PGGO01000016.1"/>
</dbReference>
<feature type="domain" description="NAD-dependent epimerase/dehydratase" evidence="1">
    <location>
        <begin position="5"/>
        <end position="229"/>
    </location>
</feature>
<dbReference type="AlphaFoldDB" id="A0A2P7BGT4"/>
<dbReference type="GO" id="GO:0004029">
    <property type="term" value="F:aldehyde dehydrogenase (NAD+) activity"/>
    <property type="evidence" value="ECO:0007669"/>
    <property type="project" value="TreeGrafter"/>
</dbReference>
<dbReference type="Gene3D" id="3.40.50.720">
    <property type="entry name" value="NAD(P)-binding Rossmann-like Domain"/>
    <property type="match status" value="1"/>
</dbReference>
<dbReference type="InterPro" id="IPR001509">
    <property type="entry name" value="Epimerase_deHydtase"/>
</dbReference>
<organism evidence="2 3">
    <name type="scientific">Phyllobacterium brassicacearum</name>
    <dbReference type="NCBI Taxonomy" id="314235"/>
    <lineage>
        <taxon>Bacteria</taxon>
        <taxon>Pseudomonadati</taxon>
        <taxon>Pseudomonadota</taxon>
        <taxon>Alphaproteobacteria</taxon>
        <taxon>Hyphomicrobiales</taxon>
        <taxon>Phyllobacteriaceae</taxon>
        <taxon>Phyllobacterium</taxon>
    </lineage>
</organism>
<evidence type="ECO:0000313" key="2">
    <source>
        <dbReference type="EMBL" id="PSH65655.1"/>
    </source>
</evidence>
<reference evidence="3" key="1">
    <citation type="submission" date="2017-11" db="EMBL/GenBank/DDBJ databases">
        <authorList>
            <person name="Kuznetsova I."/>
            <person name="Sazanova A."/>
            <person name="Chirak E."/>
            <person name="Safronova V."/>
            <person name="Willems A."/>
        </authorList>
    </citation>
    <scope>NUCLEOTIDE SEQUENCE [LARGE SCALE GENOMIC DNA]</scope>
    <source>
        <strain evidence="3">STM 196</strain>
    </source>
</reference>
<dbReference type="EMBL" id="PGGO01000016">
    <property type="protein sequence ID" value="PSH65655.1"/>
    <property type="molecule type" value="Genomic_DNA"/>
</dbReference>
<keyword evidence="3" id="KW-1185">Reference proteome</keyword>
<dbReference type="InterPro" id="IPR036291">
    <property type="entry name" value="NAD(P)-bd_dom_sf"/>
</dbReference>
<dbReference type="PANTHER" id="PTHR48079">
    <property type="entry name" value="PROTEIN YEEZ"/>
    <property type="match status" value="1"/>
</dbReference>
<dbReference type="OrthoDB" id="7941246at2"/>
<sequence length="336" mass="36439">MFKTLVVGGTGFLGGAIVDSIARAGHEVTVLSRGGTKRDLPDGTRTLHGDRYGSLVALRNEQFDFVFDTCAFSPDAVENLLDAIGLGFRRYVLVSSISAYGTFLKPLLNESDAVPTANEADVEVARNVPERNRGNAAAYGASYGPLKRACEILAHDRLGEKAISLRVGLLAGAGDYTDRLTWWVRRIDQGGMVVAPAPHSRPIQLIDARDAAKFAVHAAVSELSGIYNVTGPEMPLCAVLNEAIRISESGAELVWVSEQKLKDAEIEAWSEMPLMAPPVPSFRYLMQVDTGKAHAAGLTTRPPTDTLEQVLRWDRLNRERPLKCGVSPEKERAALS</sequence>
<proteinExistence type="predicted"/>
<dbReference type="InterPro" id="IPR051783">
    <property type="entry name" value="NAD(P)-dependent_oxidoreduct"/>
</dbReference>
<name>A0A2P7BGT4_9HYPH</name>
<dbReference type="Proteomes" id="UP000241444">
    <property type="component" value="Unassembled WGS sequence"/>
</dbReference>
<comment type="caution">
    <text evidence="2">The sequence shown here is derived from an EMBL/GenBank/DDBJ whole genome shotgun (WGS) entry which is preliminary data.</text>
</comment>